<evidence type="ECO:0000313" key="4">
    <source>
        <dbReference type="Proteomes" id="UP000695562"/>
    </source>
</evidence>
<proteinExistence type="predicted"/>
<evidence type="ECO:0000259" key="2">
    <source>
        <dbReference type="PROSITE" id="PS50222"/>
    </source>
</evidence>
<dbReference type="InterPro" id="IPR011992">
    <property type="entry name" value="EF-hand-dom_pair"/>
</dbReference>
<dbReference type="SMART" id="SM00054">
    <property type="entry name" value="EFh"/>
    <property type="match status" value="4"/>
</dbReference>
<keyword evidence="4" id="KW-1185">Reference proteome</keyword>
<dbReference type="PROSITE" id="PS50222">
    <property type="entry name" value="EF_HAND_2"/>
    <property type="match status" value="3"/>
</dbReference>
<evidence type="ECO:0000256" key="1">
    <source>
        <dbReference type="ARBA" id="ARBA00022837"/>
    </source>
</evidence>
<dbReference type="InterPro" id="IPR018247">
    <property type="entry name" value="EF_Hand_1_Ca_BS"/>
</dbReference>
<accession>A0A8J4PXU0</accession>
<dbReference type="AlphaFoldDB" id="A0A8J4PXU0"/>
<dbReference type="SUPFAM" id="SSF47473">
    <property type="entry name" value="EF-hand"/>
    <property type="match status" value="1"/>
</dbReference>
<sequence length="162" mass="18970">MTSYSHIKNLIEEQVQGFFSKLDTDHNGEVTYEECIDYWRGQGVQDPEYITDVIFLQNDKNKDTKISVDEFRKEANKLKIALAFNRVHELNLATFLSQFDKNSDDKITLDELESEYKRIGYMNPKAAARWIFISMDKNKDDTVTMDDLTNLFKKKKGVKPQQ</sequence>
<dbReference type="OrthoDB" id="26525at2759"/>
<dbReference type="GO" id="GO:0005509">
    <property type="term" value="F:calcium ion binding"/>
    <property type="evidence" value="ECO:0007669"/>
    <property type="project" value="InterPro"/>
</dbReference>
<dbReference type="Proteomes" id="UP000695562">
    <property type="component" value="Unassembled WGS sequence"/>
</dbReference>
<comment type="caution">
    <text evidence="3">The sequence shown here is derived from an EMBL/GenBank/DDBJ whole genome shotgun (WGS) entry which is preliminary data.</text>
</comment>
<keyword evidence="1" id="KW-0106">Calcium</keyword>
<dbReference type="Gene3D" id="1.10.238.10">
    <property type="entry name" value="EF-hand"/>
    <property type="match status" value="2"/>
</dbReference>
<dbReference type="PROSITE" id="PS00018">
    <property type="entry name" value="EF_HAND_1"/>
    <property type="match status" value="2"/>
</dbReference>
<feature type="domain" description="EF-hand" evidence="2">
    <location>
        <begin position="87"/>
        <end position="122"/>
    </location>
</feature>
<reference evidence="3" key="1">
    <citation type="submission" date="2020-01" db="EMBL/GenBank/DDBJ databases">
        <title>Development of genomics and gene disruption for Polysphondylium violaceum indicates a role for the polyketide synthase stlB in stalk morphogenesis.</title>
        <authorList>
            <person name="Narita B."/>
            <person name="Kawabe Y."/>
            <person name="Kin K."/>
            <person name="Saito T."/>
            <person name="Gibbs R."/>
            <person name="Kuspa A."/>
            <person name="Muzny D."/>
            <person name="Queller D."/>
            <person name="Richards S."/>
            <person name="Strassman J."/>
            <person name="Sucgang R."/>
            <person name="Worley K."/>
            <person name="Schaap P."/>
        </authorList>
    </citation>
    <scope>NUCLEOTIDE SEQUENCE</scope>
    <source>
        <strain evidence="3">QSvi11</strain>
    </source>
</reference>
<feature type="domain" description="EF-hand" evidence="2">
    <location>
        <begin position="10"/>
        <end position="45"/>
    </location>
</feature>
<dbReference type="Pfam" id="PF13202">
    <property type="entry name" value="EF-hand_5"/>
    <property type="match status" value="1"/>
</dbReference>
<gene>
    <name evidence="3" type="ORF">CYY_001729</name>
</gene>
<feature type="domain" description="EF-hand" evidence="2">
    <location>
        <begin position="123"/>
        <end position="158"/>
    </location>
</feature>
<dbReference type="InterPro" id="IPR002048">
    <property type="entry name" value="EF_hand_dom"/>
</dbReference>
<name>A0A8J4PXU0_9MYCE</name>
<organism evidence="3 4">
    <name type="scientific">Polysphondylium violaceum</name>
    <dbReference type="NCBI Taxonomy" id="133409"/>
    <lineage>
        <taxon>Eukaryota</taxon>
        <taxon>Amoebozoa</taxon>
        <taxon>Evosea</taxon>
        <taxon>Eumycetozoa</taxon>
        <taxon>Dictyostelia</taxon>
        <taxon>Dictyosteliales</taxon>
        <taxon>Dictyosteliaceae</taxon>
        <taxon>Polysphondylium</taxon>
    </lineage>
</organism>
<protein>
    <recommendedName>
        <fullName evidence="2">EF-hand domain-containing protein</fullName>
    </recommendedName>
</protein>
<evidence type="ECO:0000313" key="3">
    <source>
        <dbReference type="EMBL" id="KAF2076953.1"/>
    </source>
</evidence>
<dbReference type="EMBL" id="AJWJ01000043">
    <property type="protein sequence ID" value="KAF2076953.1"/>
    <property type="molecule type" value="Genomic_DNA"/>
</dbReference>